<feature type="compositionally biased region" description="Basic and acidic residues" evidence="3">
    <location>
        <begin position="230"/>
        <end position="242"/>
    </location>
</feature>
<evidence type="ECO:0000259" key="4">
    <source>
        <dbReference type="PROSITE" id="PS50002"/>
    </source>
</evidence>
<dbReference type="GO" id="GO:0030833">
    <property type="term" value="P:regulation of actin filament polymerization"/>
    <property type="evidence" value="ECO:0007669"/>
    <property type="project" value="TreeGrafter"/>
</dbReference>
<feature type="domain" description="ADF-H" evidence="5">
    <location>
        <begin position="5"/>
        <end position="133"/>
    </location>
</feature>
<dbReference type="GO" id="GO:0030427">
    <property type="term" value="C:site of polarized growth"/>
    <property type="evidence" value="ECO:0007669"/>
    <property type="project" value="TreeGrafter"/>
</dbReference>
<evidence type="ECO:0000313" key="7">
    <source>
        <dbReference type="Proteomes" id="UP000000599"/>
    </source>
</evidence>
<dbReference type="Proteomes" id="UP000000599">
    <property type="component" value="Chromosome G"/>
</dbReference>
<feature type="compositionally biased region" description="Basic and acidic residues" evidence="3">
    <location>
        <begin position="382"/>
        <end position="392"/>
    </location>
</feature>
<evidence type="ECO:0000259" key="5">
    <source>
        <dbReference type="PROSITE" id="PS51263"/>
    </source>
</evidence>
<dbReference type="SUPFAM" id="SSF55753">
    <property type="entry name" value="Actin depolymerizing proteins"/>
    <property type="match status" value="1"/>
</dbReference>
<dbReference type="AlphaFoldDB" id="Q6BHH1"/>
<dbReference type="PANTHER" id="PTHR10829:SF25">
    <property type="entry name" value="DREBRIN-LIKE PROTEIN"/>
    <property type="match status" value="1"/>
</dbReference>
<evidence type="ECO:0000256" key="2">
    <source>
        <dbReference type="PROSITE-ProRule" id="PRU00192"/>
    </source>
</evidence>
<dbReference type="CDD" id="cd11281">
    <property type="entry name" value="ADF_drebrin_like"/>
    <property type="match status" value="1"/>
</dbReference>
<dbReference type="EMBL" id="CR382139">
    <property type="protein sequence ID" value="CAG90857.1"/>
    <property type="molecule type" value="Genomic_DNA"/>
</dbReference>
<dbReference type="RefSeq" id="XP_462350.1">
    <property type="nucleotide sequence ID" value="XM_462350.1"/>
</dbReference>
<dbReference type="Gene3D" id="3.40.20.10">
    <property type="entry name" value="Severin"/>
    <property type="match status" value="1"/>
</dbReference>
<dbReference type="GO" id="GO:0030864">
    <property type="term" value="C:cortical actin cytoskeleton"/>
    <property type="evidence" value="ECO:0007669"/>
    <property type="project" value="TreeGrafter"/>
</dbReference>
<feature type="domain" description="SH3" evidence="4">
    <location>
        <begin position="531"/>
        <end position="592"/>
    </location>
</feature>
<feature type="compositionally biased region" description="Acidic residues" evidence="3">
    <location>
        <begin position="429"/>
        <end position="449"/>
    </location>
</feature>
<dbReference type="InterPro" id="IPR001452">
    <property type="entry name" value="SH3_domain"/>
</dbReference>
<organism evidence="6 7">
    <name type="scientific">Debaryomyces hansenii (strain ATCC 36239 / CBS 767 / BCRC 21394 / JCM 1990 / NBRC 0083 / IGC 2968)</name>
    <name type="common">Yeast</name>
    <name type="synonym">Torulaspora hansenii</name>
    <dbReference type="NCBI Taxonomy" id="284592"/>
    <lineage>
        <taxon>Eukaryota</taxon>
        <taxon>Fungi</taxon>
        <taxon>Dikarya</taxon>
        <taxon>Ascomycota</taxon>
        <taxon>Saccharomycotina</taxon>
        <taxon>Pichiomycetes</taxon>
        <taxon>Debaryomycetaceae</taxon>
        <taxon>Debaryomyces</taxon>
    </lineage>
</organism>
<dbReference type="OrthoDB" id="5971719at2759"/>
<dbReference type="GeneID" id="2905290"/>
<dbReference type="OMA" id="FKEPRGA"/>
<gene>
    <name evidence="6" type="ordered locus">DEHA2G18634g</name>
</gene>
<dbReference type="InterPro" id="IPR002108">
    <property type="entry name" value="ADF-H"/>
</dbReference>
<feature type="region of interest" description="Disordered" evidence="3">
    <location>
        <begin position="139"/>
        <end position="547"/>
    </location>
</feature>
<dbReference type="STRING" id="284592.Q6BHH1"/>
<dbReference type="SMART" id="SM00102">
    <property type="entry name" value="ADF"/>
    <property type="match status" value="1"/>
</dbReference>
<feature type="compositionally biased region" description="Polar residues" evidence="3">
    <location>
        <begin position="592"/>
        <end position="617"/>
    </location>
</feature>
<feature type="compositionally biased region" description="Low complexity" evidence="3">
    <location>
        <begin position="144"/>
        <end position="182"/>
    </location>
</feature>
<feature type="compositionally biased region" description="Basic and acidic residues" evidence="3">
    <location>
        <begin position="358"/>
        <end position="375"/>
    </location>
</feature>
<dbReference type="eggNOG" id="KOG3655">
    <property type="taxonomic scope" value="Eukaryota"/>
</dbReference>
<dbReference type="KEGG" id="dha:DEHA2G18634g"/>
<dbReference type="Pfam" id="PF00018">
    <property type="entry name" value="SH3_1"/>
    <property type="match status" value="2"/>
</dbReference>
<dbReference type="InterPro" id="IPR036028">
    <property type="entry name" value="SH3-like_dom_sf"/>
</dbReference>
<dbReference type="InParanoid" id="Q6BHH1"/>
<evidence type="ECO:0000256" key="3">
    <source>
        <dbReference type="SAM" id="MobiDB-lite"/>
    </source>
</evidence>
<dbReference type="GO" id="GO:0051015">
    <property type="term" value="F:actin filament binding"/>
    <property type="evidence" value="ECO:0007669"/>
    <property type="project" value="TreeGrafter"/>
</dbReference>
<reference evidence="6 7" key="1">
    <citation type="journal article" date="2004" name="Nature">
        <title>Genome evolution in yeasts.</title>
        <authorList>
            <consortium name="Genolevures"/>
            <person name="Dujon B."/>
            <person name="Sherman D."/>
            <person name="Fischer G."/>
            <person name="Durrens P."/>
            <person name="Casaregola S."/>
            <person name="Lafontaine I."/>
            <person name="de Montigny J."/>
            <person name="Marck C."/>
            <person name="Neuveglise C."/>
            <person name="Talla E."/>
            <person name="Goffard N."/>
            <person name="Frangeul L."/>
            <person name="Aigle M."/>
            <person name="Anthouard V."/>
            <person name="Babour A."/>
            <person name="Barbe V."/>
            <person name="Barnay S."/>
            <person name="Blanchin S."/>
            <person name="Beckerich J.M."/>
            <person name="Beyne E."/>
            <person name="Bleykasten C."/>
            <person name="Boisrame A."/>
            <person name="Boyer J."/>
            <person name="Cattolico L."/>
            <person name="Confanioleri F."/>
            <person name="de Daruvar A."/>
            <person name="Despons L."/>
            <person name="Fabre E."/>
            <person name="Fairhead C."/>
            <person name="Ferry-Dumazet H."/>
            <person name="Groppi A."/>
            <person name="Hantraye F."/>
            <person name="Hennequin C."/>
            <person name="Jauniaux N."/>
            <person name="Joyet P."/>
            <person name="Kachouri R."/>
            <person name="Kerrest A."/>
            <person name="Koszul R."/>
            <person name="Lemaire M."/>
            <person name="Lesur I."/>
            <person name="Ma L."/>
            <person name="Muller H."/>
            <person name="Nicaud J.M."/>
            <person name="Nikolski M."/>
            <person name="Oztas S."/>
            <person name="Ozier-Kalogeropoulos O."/>
            <person name="Pellenz S."/>
            <person name="Potier S."/>
            <person name="Richard G.F."/>
            <person name="Straub M.L."/>
            <person name="Suleau A."/>
            <person name="Swennene D."/>
            <person name="Tekaia F."/>
            <person name="Wesolowski-Louvel M."/>
            <person name="Westhof E."/>
            <person name="Wirth B."/>
            <person name="Zeniou-Meyer M."/>
            <person name="Zivanovic I."/>
            <person name="Bolotin-Fukuhara M."/>
            <person name="Thierry A."/>
            <person name="Bouchier C."/>
            <person name="Caudron B."/>
            <person name="Scarpelli C."/>
            <person name="Gaillardin C."/>
            <person name="Weissenbach J."/>
            <person name="Wincker P."/>
            <person name="Souciet J.L."/>
        </authorList>
    </citation>
    <scope>NUCLEOTIDE SEQUENCE [LARGE SCALE GENOMIC DNA]</scope>
    <source>
        <strain evidence="7">ATCC 36239 / CBS 767 / BCRC 21394 / JCM 1990 / NBRC 0083 / IGC 2968</strain>
    </source>
</reference>
<feature type="compositionally biased region" description="Acidic residues" evidence="3">
    <location>
        <begin position="477"/>
        <end position="489"/>
    </location>
</feature>
<dbReference type="Gene3D" id="2.30.30.40">
    <property type="entry name" value="SH3 Domains"/>
    <property type="match status" value="2"/>
</dbReference>
<accession>Q6BHH1</accession>
<dbReference type="InterPro" id="IPR029006">
    <property type="entry name" value="ADF-H/Gelsolin-like_dom_sf"/>
</dbReference>
<dbReference type="CDD" id="cd11819">
    <property type="entry name" value="SH3_Cortactin_like"/>
    <property type="match status" value="2"/>
</dbReference>
<dbReference type="PRINTS" id="PR00499">
    <property type="entry name" value="P67PHOX"/>
</dbReference>
<dbReference type="PANTHER" id="PTHR10829">
    <property type="entry name" value="CORTACTIN AND DREBRIN"/>
    <property type="match status" value="1"/>
</dbReference>
<sequence length="680" mass="74332">MEKIDLSTNSKKIKEAYEKVVRGDPSSNYVVYTVDKNSSLEVSESGDGSLDEFIEHFEDGSVQFGLARVIVPGSDVSKNLLVGWCPDNAPAKSRLSFANNFADVSNAFSGYHVQVTARDQDDLDAEEFLHRVCAAAGARYSTQASSKPAPKPAASKPVVAKSSPKPAFSKPSVPKSTGKPLSPITPKPTIPKPAAASSNNDDGWGDEKEIEERDFEKKPLENVPSAYKPTKVDISELRKQKSDTISSQPNKKPFASQDKSDETSKDDDEPKSLSDRMKSFKSSDTSDGRLTSLPKPKVNHSVASRFSPANTSSKSPSFGSKPTLGYGSANDNKKDKLVGGLSRNYAAEGGKTPAQLWAEKRGQYKSVKSEEDKPTQNETSELADKFSKSSIDDHEEDSTEETEEPALIKPSTGGFPVPPKRSLPPRVDEPEEEQEEEQEEHEEEEDDEKPVEPPIIKPSTGAFPTPPKRNLPPRAEEPEEEEEEEEVEKEETKAAPVPSLPARNLPPPPARTTEPKQEDVAPTSKHTEEKSEVITAVAEYDYEKDEDNEIEFAEGDLITEIEFVDEEWWSGKHSTTGDVGLFPASYVSLQNDSGKEASTTVGKTSAPETSSTPSGSADANKGPSATAEYDYEKDEDNEISFAEGDKIVEIEFIDEDWWSGKHSSSGEVGLFPANYVKLDQ</sequence>
<dbReference type="PROSITE" id="PS50002">
    <property type="entry name" value="SH3"/>
    <property type="match status" value="2"/>
</dbReference>
<protein>
    <submittedName>
        <fullName evidence="6">DEHA2G18634p</fullName>
    </submittedName>
</protein>
<feature type="domain" description="SH3" evidence="4">
    <location>
        <begin position="620"/>
        <end position="680"/>
    </location>
</feature>
<evidence type="ECO:0000256" key="1">
    <source>
        <dbReference type="ARBA" id="ARBA00022443"/>
    </source>
</evidence>
<feature type="compositionally biased region" description="Polar residues" evidence="3">
    <location>
        <begin position="280"/>
        <end position="289"/>
    </location>
</feature>
<name>Q6BHH1_DEBHA</name>
<feature type="compositionally biased region" description="Basic and acidic residues" evidence="3">
    <location>
        <begin position="513"/>
        <end position="532"/>
    </location>
</feature>
<keyword evidence="7" id="KW-1185">Reference proteome</keyword>
<keyword evidence="1 2" id="KW-0728">SH3 domain</keyword>
<feature type="compositionally biased region" description="Basic and acidic residues" evidence="3">
    <location>
        <begin position="258"/>
        <end position="278"/>
    </location>
</feature>
<dbReference type="HOGENOM" id="CLU_459326_0_0_1"/>
<feature type="compositionally biased region" description="Acidic residues" evidence="3">
    <location>
        <begin position="393"/>
        <end position="404"/>
    </location>
</feature>
<dbReference type="FunCoup" id="Q6BHH1">
    <property type="interactions" value="596"/>
</dbReference>
<evidence type="ECO:0000313" key="6">
    <source>
        <dbReference type="EMBL" id="CAG90857.1"/>
    </source>
</evidence>
<dbReference type="VEuPathDB" id="FungiDB:DEHA2G18634g"/>
<dbReference type="PRINTS" id="PR00452">
    <property type="entry name" value="SH3DOMAIN"/>
</dbReference>
<dbReference type="PROSITE" id="PS51263">
    <property type="entry name" value="ADF_H"/>
    <property type="match status" value="1"/>
</dbReference>
<feature type="compositionally biased region" description="Polar residues" evidence="3">
    <location>
        <begin position="301"/>
        <end position="320"/>
    </location>
</feature>
<feature type="compositionally biased region" description="Basic and acidic residues" evidence="3">
    <location>
        <begin position="205"/>
        <end position="220"/>
    </location>
</feature>
<dbReference type="Pfam" id="PF00241">
    <property type="entry name" value="Cofilin_ADF"/>
    <property type="match status" value="1"/>
</dbReference>
<proteinExistence type="predicted"/>
<dbReference type="SMART" id="SM00326">
    <property type="entry name" value="SH3"/>
    <property type="match status" value="2"/>
</dbReference>
<dbReference type="GO" id="GO:0005884">
    <property type="term" value="C:actin filament"/>
    <property type="evidence" value="ECO:0007669"/>
    <property type="project" value="TreeGrafter"/>
</dbReference>
<feature type="region of interest" description="Disordered" evidence="3">
    <location>
        <begin position="592"/>
        <end position="637"/>
    </location>
</feature>
<dbReference type="SUPFAM" id="SSF50044">
    <property type="entry name" value="SH3-domain"/>
    <property type="match status" value="2"/>
</dbReference>